<dbReference type="Proteomes" id="UP000614200">
    <property type="component" value="Unassembled WGS sequence"/>
</dbReference>
<dbReference type="EMBL" id="JADKNH010000003">
    <property type="protein sequence ID" value="MBF4692739.1"/>
    <property type="molecule type" value="Genomic_DNA"/>
</dbReference>
<accession>A0ABR9ZQN1</accession>
<dbReference type="InterPro" id="IPR018679">
    <property type="entry name" value="DUF2161"/>
</dbReference>
<comment type="caution">
    <text evidence="1">The sequence shown here is derived from an EMBL/GenBank/DDBJ whole genome shotgun (WGS) entry which is preliminary data.</text>
</comment>
<evidence type="ECO:0000313" key="1">
    <source>
        <dbReference type="EMBL" id="MBF4692739.1"/>
    </source>
</evidence>
<name>A0ABR9ZQN1_9FIRM</name>
<gene>
    <name evidence="1" type="ORF">ISU02_06395</name>
</gene>
<dbReference type="RefSeq" id="WP_194700979.1">
    <property type="nucleotide sequence ID" value="NZ_JADKNH010000003.1"/>
</dbReference>
<proteinExistence type="predicted"/>
<evidence type="ECO:0000313" key="2">
    <source>
        <dbReference type="Proteomes" id="UP000614200"/>
    </source>
</evidence>
<keyword evidence="2" id="KW-1185">Reference proteome</keyword>
<dbReference type="Pfam" id="PF09929">
    <property type="entry name" value="DUF2161"/>
    <property type="match status" value="1"/>
</dbReference>
<reference evidence="1 2" key="1">
    <citation type="submission" date="2020-11" db="EMBL/GenBank/DDBJ databases">
        <title>Fusibacter basophilias sp. nov.</title>
        <authorList>
            <person name="Qiu D."/>
        </authorList>
    </citation>
    <scope>NUCLEOTIDE SEQUENCE [LARGE SCALE GENOMIC DNA]</scope>
    <source>
        <strain evidence="1 2">Q10-2</strain>
    </source>
</reference>
<sequence>MDKIYETSLSDPCKAWLKSKGCAVSAEVKSVDLLGIYTREEEEISIAIELKVKLNLELILQAVERQKIVDYVYIAVPHEYKVLESPRFKKIKLLLRRLNVGLLTVNFRSIAPYVTEIIEAKPYDFEKSRRLADKKKQALLKEFHSRITDSNDGGATKRKLMTAYREQSLLIAHYLSQEQAPMTIKALKAVGAPAKAGVILRNNHYEWFERVSTGCYRLTESGTEAVETYEDIILKIVGFSEDL</sequence>
<protein>
    <submittedName>
        <fullName evidence="1">Uncharacterized protein</fullName>
    </submittedName>
</protein>
<organism evidence="1 2">
    <name type="scientific">Fusibacter ferrireducens</name>
    <dbReference type="NCBI Taxonomy" id="2785058"/>
    <lineage>
        <taxon>Bacteria</taxon>
        <taxon>Bacillati</taxon>
        <taxon>Bacillota</taxon>
        <taxon>Clostridia</taxon>
        <taxon>Eubacteriales</taxon>
        <taxon>Eubacteriales Family XII. Incertae Sedis</taxon>
        <taxon>Fusibacter</taxon>
    </lineage>
</organism>